<comment type="caution">
    <text evidence="1">The sequence shown here is derived from an EMBL/GenBank/DDBJ whole genome shotgun (WGS) entry which is preliminary data.</text>
</comment>
<feature type="non-terminal residue" evidence="1">
    <location>
        <position position="1"/>
    </location>
</feature>
<protein>
    <submittedName>
        <fullName evidence="1">Uncharacterized protein</fullName>
    </submittedName>
</protein>
<evidence type="ECO:0000313" key="1">
    <source>
        <dbReference type="EMBL" id="KAF2866674.1"/>
    </source>
</evidence>
<dbReference type="EMBL" id="JAADJZ010000026">
    <property type="protein sequence ID" value="KAF2866674.1"/>
    <property type="molecule type" value="Genomic_DNA"/>
</dbReference>
<accession>A0A7C8HZU1</accession>
<proteinExistence type="predicted"/>
<reference evidence="1 2" key="1">
    <citation type="submission" date="2020-01" db="EMBL/GenBank/DDBJ databases">
        <authorList>
            <consortium name="DOE Joint Genome Institute"/>
            <person name="Haridas S."/>
            <person name="Albert R."/>
            <person name="Binder M."/>
            <person name="Bloem J."/>
            <person name="Labutti K."/>
            <person name="Salamov A."/>
            <person name="Andreopoulos B."/>
            <person name="Baker S.E."/>
            <person name="Barry K."/>
            <person name="Bills G."/>
            <person name="Bluhm B.H."/>
            <person name="Cannon C."/>
            <person name="Castanera R."/>
            <person name="Culley D.E."/>
            <person name="Daum C."/>
            <person name="Ezra D."/>
            <person name="Gonzalez J.B."/>
            <person name="Henrissat B."/>
            <person name="Kuo A."/>
            <person name="Liang C."/>
            <person name="Lipzen A."/>
            <person name="Lutzoni F."/>
            <person name="Magnuson J."/>
            <person name="Mondo S."/>
            <person name="Nolan M."/>
            <person name="Ohm R."/>
            <person name="Pangilinan J."/>
            <person name="Park H.-J.H."/>
            <person name="Ramirez L."/>
            <person name="Alfaro M."/>
            <person name="Sun H."/>
            <person name="Tritt A."/>
            <person name="Yoshinaga Y."/>
            <person name="Zwiers L.-H.L."/>
            <person name="Turgeon B.G."/>
            <person name="Goodwin S.B."/>
            <person name="Spatafora J.W."/>
            <person name="Crous P.W."/>
            <person name="Grigoriev I.V."/>
        </authorList>
    </citation>
    <scope>NUCLEOTIDE SEQUENCE [LARGE SCALE GENOMIC DNA]</scope>
    <source>
        <strain evidence="1 2">CBS 611.86</strain>
    </source>
</reference>
<dbReference type="OrthoDB" id="3799029at2759"/>
<name>A0A7C8HZU1_9PLEO</name>
<dbReference type="AlphaFoldDB" id="A0A7C8HZU1"/>
<sequence>PPPWFIPTQAELDKLEALLRPKFRIPLSEYKDVKWWFSATAVAIDFLQKLTVRQRSQLRRIVIKETHKAVSAPQCHSRGLIPYCVDNPRLRIEVQIGLWTNIMPTGWSFIELDFDDHLGGGECLEAFVLWVDEILLLSSHGMPQQALSIVLEMKAAKSMKMWRLIKRAAGLQEAMIECYRRHGRTEFPSRFEDTDPQYPYPCNLPVWFSEAIRDIVQGTSILRLDGNAGELWDTEELIKEGRDWSEAEWALVWTMNVLGVQIWSREAWEQYMLPRYRFDHSVPAG</sequence>
<organism evidence="1 2">
    <name type="scientific">Massariosphaeria phaeospora</name>
    <dbReference type="NCBI Taxonomy" id="100035"/>
    <lineage>
        <taxon>Eukaryota</taxon>
        <taxon>Fungi</taxon>
        <taxon>Dikarya</taxon>
        <taxon>Ascomycota</taxon>
        <taxon>Pezizomycotina</taxon>
        <taxon>Dothideomycetes</taxon>
        <taxon>Pleosporomycetidae</taxon>
        <taxon>Pleosporales</taxon>
        <taxon>Pleosporales incertae sedis</taxon>
        <taxon>Massariosphaeria</taxon>
    </lineage>
</organism>
<dbReference type="Proteomes" id="UP000481861">
    <property type="component" value="Unassembled WGS sequence"/>
</dbReference>
<gene>
    <name evidence="1" type="ORF">BDV95DRAFT_504370</name>
</gene>
<keyword evidence="2" id="KW-1185">Reference proteome</keyword>
<evidence type="ECO:0000313" key="2">
    <source>
        <dbReference type="Proteomes" id="UP000481861"/>
    </source>
</evidence>